<evidence type="ECO:0000256" key="1">
    <source>
        <dbReference type="ARBA" id="ARBA00000900"/>
    </source>
</evidence>
<dbReference type="InterPro" id="IPR013083">
    <property type="entry name" value="Znf_RING/FYVE/PHD"/>
</dbReference>
<keyword evidence="7" id="KW-0862">Zinc</keyword>
<feature type="compositionally biased region" description="Polar residues" evidence="9">
    <location>
        <begin position="349"/>
        <end position="367"/>
    </location>
</feature>
<evidence type="ECO:0000256" key="5">
    <source>
        <dbReference type="ARBA" id="ARBA00022771"/>
    </source>
</evidence>
<evidence type="ECO:0000256" key="2">
    <source>
        <dbReference type="ARBA" id="ARBA00012483"/>
    </source>
</evidence>
<feature type="domain" description="RING-type" evidence="10">
    <location>
        <begin position="38"/>
        <end position="78"/>
    </location>
</feature>
<evidence type="ECO:0000256" key="4">
    <source>
        <dbReference type="ARBA" id="ARBA00022723"/>
    </source>
</evidence>
<dbReference type="FunFam" id="3.30.40.10:FF:000746">
    <property type="entry name" value="E3 ubiquitin-protein ligase RHF2A"/>
    <property type="match status" value="1"/>
</dbReference>
<dbReference type="PANTHER" id="PTHR46463:SF78">
    <property type="entry name" value="RING-TYPE DOMAIN-CONTAINING PROTEIN"/>
    <property type="match status" value="1"/>
</dbReference>
<keyword evidence="4" id="KW-0479">Metal-binding</keyword>
<evidence type="ECO:0000256" key="7">
    <source>
        <dbReference type="ARBA" id="ARBA00022833"/>
    </source>
</evidence>
<keyword evidence="6" id="KW-0833">Ubl conjugation pathway</keyword>
<dbReference type="Pfam" id="PF13639">
    <property type="entry name" value="zf-RING_2"/>
    <property type="match status" value="1"/>
</dbReference>
<evidence type="ECO:0000313" key="11">
    <source>
        <dbReference type="EMBL" id="MBA4676523.1"/>
    </source>
</evidence>
<reference evidence="11" key="1">
    <citation type="journal article" date="2013" name="J. Plant Res.">
        <title>Effect of fungi and light on seed germination of three Opuntia species from semiarid lands of central Mexico.</title>
        <authorList>
            <person name="Delgado-Sanchez P."/>
            <person name="Jimenez-Bremont J.F."/>
            <person name="Guerrero-Gonzalez Mde L."/>
            <person name="Flores J."/>
        </authorList>
    </citation>
    <scope>NUCLEOTIDE SEQUENCE</scope>
    <source>
        <tissue evidence="11">Cladode</tissue>
    </source>
</reference>
<keyword evidence="3" id="KW-0808">Transferase</keyword>
<feature type="region of interest" description="Disordered" evidence="9">
    <location>
        <begin position="205"/>
        <end position="272"/>
    </location>
</feature>
<evidence type="ECO:0000256" key="6">
    <source>
        <dbReference type="ARBA" id="ARBA00022786"/>
    </source>
</evidence>
<dbReference type="AlphaFoldDB" id="A0A7C9EVV4"/>
<evidence type="ECO:0000256" key="9">
    <source>
        <dbReference type="SAM" id="MobiDB-lite"/>
    </source>
</evidence>
<dbReference type="EC" id="2.3.2.27" evidence="2"/>
<dbReference type="GO" id="GO:0008270">
    <property type="term" value="F:zinc ion binding"/>
    <property type="evidence" value="ECO:0007669"/>
    <property type="project" value="UniProtKB-KW"/>
</dbReference>
<dbReference type="GO" id="GO:0061630">
    <property type="term" value="F:ubiquitin protein ligase activity"/>
    <property type="evidence" value="ECO:0007669"/>
    <property type="project" value="UniProtKB-EC"/>
</dbReference>
<keyword evidence="5 8" id="KW-0863">Zinc-finger</keyword>
<dbReference type="InterPro" id="IPR001841">
    <property type="entry name" value="Znf_RING"/>
</dbReference>
<accession>A0A7C9EVV4</accession>
<dbReference type="PANTHER" id="PTHR46463">
    <property type="entry name" value="ZINC FINGER, RING/FYVE/PHD-TYPE"/>
    <property type="match status" value="1"/>
</dbReference>
<protein>
    <recommendedName>
        <fullName evidence="2">RING-type E3 ubiquitin transferase</fullName>
        <ecNumber evidence="2">2.3.2.27</ecNumber>
    </recommendedName>
</protein>
<organism evidence="11">
    <name type="scientific">Opuntia streptacantha</name>
    <name type="common">Prickly pear cactus</name>
    <name type="synonym">Opuntia cardona</name>
    <dbReference type="NCBI Taxonomy" id="393608"/>
    <lineage>
        <taxon>Eukaryota</taxon>
        <taxon>Viridiplantae</taxon>
        <taxon>Streptophyta</taxon>
        <taxon>Embryophyta</taxon>
        <taxon>Tracheophyta</taxon>
        <taxon>Spermatophyta</taxon>
        <taxon>Magnoliopsida</taxon>
        <taxon>eudicotyledons</taxon>
        <taxon>Gunneridae</taxon>
        <taxon>Pentapetalae</taxon>
        <taxon>Caryophyllales</taxon>
        <taxon>Cactineae</taxon>
        <taxon>Cactaceae</taxon>
        <taxon>Opuntioideae</taxon>
        <taxon>Opuntia</taxon>
    </lineage>
</organism>
<dbReference type="PROSITE" id="PS50089">
    <property type="entry name" value="ZF_RING_2"/>
    <property type="match status" value="1"/>
</dbReference>
<evidence type="ECO:0000259" key="10">
    <source>
        <dbReference type="PROSITE" id="PS50089"/>
    </source>
</evidence>
<reference evidence="11" key="2">
    <citation type="submission" date="2020-07" db="EMBL/GenBank/DDBJ databases">
        <authorList>
            <person name="Vera ALvarez R."/>
            <person name="Arias-Moreno D.M."/>
            <person name="Jimenez-Jacinto V."/>
            <person name="Jimenez-Bremont J.F."/>
            <person name="Swaminathan K."/>
            <person name="Moose S.P."/>
            <person name="Guerrero-Gonzalez M.L."/>
            <person name="Marino-Ramirez L."/>
            <person name="Landsman D."/>
            <person name="Rodriguez-Kessler M."/>
            <person name="Delgado-Sanchez P."/>
        </authorList>
    </citation>
    <scope>NUCLEOTIDE SEQUENCE</scope>
    <source>
        <tissue evidence="11">Cladode</tissue>
    </source>
</reference>
<proteinExistence type="predicted"/>
<dbReference type="Gene3D" id="3.30.40.10">
    <property type="entry name" value="Zinc/RING finger domain, C3HC4 (zinc finger)"/>
    <property type="match status" value="1"/>
</dbReference>
<sequence>MEGPAPGMEEDKKLEEAKLTSAAAFVEGGIQDACDDSCSICLEEFCESDPSTVTGCKHEFHLQCILEWCQRSSQCPMCWQPISFKDPTSQELLDAVVQERNLRLNPPRNAAIFHHPVLGEFEIQHLPVGVNDAELEERIIQHLAAAAAMGRTRHYARRELREGHRGRSSAQGRQHFLVFSSPPNAQAGASPERGLGESLLSTSIATPSSPLRIGGEASPSISSPNRGTQRNVVSASGTSVLAATQQLSPSNSGMSSNHSSPRNEDRAGPSDLQSFSETLKSRLNAMSMRYKESISKSTRGWKERWFSRNASVSDSGSEVQREATAGIATVSQMMEHLETEDNERMGSDSLPNGSESSARDASNQYGANSIIHHGGDHLGDDGMQAPCATQSGPD</sequence>
<comment type="catalytic activity">
    <reaction evidence="1">
        <text>S-ubiquitinyl-[E2 ubiquitin-conjugating enzyme]-L-cysteine + [acceptor protein]-L-lysine = [E2 ubiquitin-conjugating enzyme]-L-cysteine + N(6)-ubiquitinyl-[acceptor protein]-L-lysine.</text>
        <dbReference type="EC" id="2.3.2.27"/>
    </reaction>
</comment>
<dbReference type="SMART" id="SM00184">
    <property type="entry name" value="RING"/>
    <property type="match status" value="1"/>
</dbReference>
<evidence type="ECO:0000256" key="8">
    <source>
        <dbReference type="PROSITE-ProRule" id="PRU00175"/>
    </source>
</evidence>
<name>A0A7C9EVV4_OPUST</name>
<feature type="compositionally biased region" description="Polar residues" evidence="9">
    <location>
        <begin position="219"/>
        <end position="247"/>
    </location>
</feature>
<dbReference type="EMBL" id="GISG01271686">
    <property type="protein sequence ID" value="MBA4676523.1"/>
    <property type="molecule type" value="Transcribed_RNA"/>
</dbReference>
<evidence type="ECO:0000256" key="3">
    <source>
        <dbReference type="ARBA" id="ARBA00022679"/>
    </source>
</evidence>
<dbReference type="SUPFAM" id="SSF57850">
    <property type="entry name" value="RING/U-box"/>
    <property type="match status" value="1"/>
</dbReference>
<feature type="compositionally biased region" description="Low complexity" evidence="9">
    <location>
        <begin position="248"/>
        <end position="260"/>
    </location>
</feature>
<feature type="region of interest" description="Disordered" evidence="9">
    <location>
        <begin position="339"/>
        <end position="394"/>
    </location>
</feature>